<dbReference type="Gene3D" id="2.30.30.60">
    <property type="match status" value="1"/>
</dbReference>
<dbReference type="InterPro" id="IPR010920">
    <property type="entry name" value="LSM_dom_sf"/>
</dbReference>
<evidence type="ECO:0000259" key="9">
    <source>
        <dbReference type="Pfam" id="PF21082"/>
    </source>
</evidence>
<feature type="domain" description="Mechanosensitive ion channel MscS C-terminal" evidence="9">
    <location>
        <begin position="260"/>
        <end position="345"/>
    </location>
</feature>
<evidence type="ECO:0000256" key="1">
    <source>
        <dbReference type="ARBA" id="ARBA00004651"/>
    </source>
</evidence>
<evidence type="ECO:0000259" key="10">
    <source>
        <dbReference type="Pfam" id="PF21088"/>
    </source>
</evidence>
<name>A0A5B0WS01_9GAMM</name>
<dbReference type="AlphaFoldDB" id="A0A5B0WS01"/>
<dbReference type="SUPFAM" id="SSF82689">
    <property type="entry name" value="Mechanosensitive channel protein MscS (YggB), C-terminal domain"/>
    <property type="match status" value="1"/>
</dbReference>
<comment type="caution">
    <text evidence="11">The sequence shown here is derived from an EMBL/GenBank/DDBJ whole genome shotgun (WGS) entry which is preliminary data.</text>
</comment>
<feature type="domain" description="Mechanosensitive ion channel transmembrane helices 2/3" evidence="10">
    <location>
        <begin position="146"/>
        <end position="186"/>
    </location>
</feature>
<organism evidence="11 12">
    <name type="scientific">Pseudohalioglobus sediminis</name>
    <dbReference type="NCBI Taxonomy" id="2606449"/>
    <lineage>
        <taxon>Bacteria</taxon>
        <taxon>Pseudomonadati</taxon>
        <taxon>Pseudomonadota</taxon>
        <taxon>Gammaproteobacteria</taxon>
        <taxon>Cellvibrionales</taxon>
        <taxon>Halieaceae</taxon>
        <taxon>Pseudohalioglobus</taxon>
    </lineage>
</organism>
<dbReference type="PANTHER" id="PTHR30566:SF25">
    <property type="entry name" value="INNER MEMBRANE PROTEIN"/>
    <property type="match status" value="1"/>
</dbReference>
<evidence type="ECO:0000256" key="2">
    <source>
        <dbReference type="ARBA" id="ARBA00008017"/>
    </source>
</evidence>
<dbReference type="InterPro" id="IPR011014">
    <property type="entry name" value="MscS_channel_TM-2"/>
</dbReference>
<dbReference type="Pfam" id="PF00924">
    <property type="entry name" value="MS_channel_2nd"/>
    <property type="match status" value="1"/>
</dbReference>
<comment type="subcellular location">
    <subcellularLocation>
        <location evidence="1">Cell membrane</location>
        <topology evidence="1">Multi-pass membrane protein</topology>
    </subcellularLocation>
</comment>
<evidence type="ECO:0000256" key="6">
    <source>
        <dbReference type="ARBA" id="ARBA00023136"/>
    </source>
</evidence>
<dbReference type="Proteomes" id="UP000323708">
    <property type="component" value="Unassembled WGS sequence"/>
</dbReference>
<evidence type="ECO:0000256" key="3">
    <source>
        <dbReference type="ARBA" id="ARBA00022475"/>
    </source>
</evidence>
<dbReference type="GO" id="GO:0005886">
    <property type="term" value="C:plasma membrane"/>
    <property type="evidence" value="ECO:0007669"/>
    <property type="project" value="UniProtKB-SubCell"/>
</dbReference>
<feature type="transmembrane region" description="Helical" evidence="7">
    <location>
        <begin position="96"/>
        <end position="114"/>
    </location>
</feature>
<dbReference type="Gene3D" id="1.10.287.1260">
    <property type="match status" value="1"/>
</dbReference>
<dbReference type="InterPro" id="IPR006685">
    <property type="entry name" value="MscS_channel_2nd"/>
</dbReference>
<keyword evidence="12" id="KW-1185">Reference proteome</keyword>
<reference evidence="11 12" key="1">
    <citation type="submission" date="2019-09" db="EMBL/GenBank/DDBJ databases">
        <authorList>
            <person name="Chen X.-Y."/>
        </authorList>
    </citation>
    <scope>NUCLEOTIDE SEQUENCE [LARGE SCALE GENOMIC DNA]</scope>
    <source>
        <strain evidence="11 12">NY5</strain>
    </source>
</reference>
<dbReference type="InterPro" id="IPR011066">
    <property type="entry name" value="MscS_channel_C_sf"/>
</dbReference>
<accession>A0A5B0WS01</accession>
<keyword evidence="3" id="KW-1003">Cell membrane</keyword>
<dbReference type="GO" id="GO:0008381">
    <property type="term" value="F:mechanosensitive monoatomic ion channel activity"/>
    <property type="evidence" value="ECO:0007669"/>
    <property type="project" value="UniProtKB-ARBA"/>
</dbReference>
<dbReference type="InterPro" id="IPR023408">
    <property type="entry name" value="MscS_beta-dom_sf"/>
</dbReference>
<dbReference type="Pfam" id="PF21088">
    <property type="entry name" value="MS_channel_1st"/>
    <property type="match status" value="1"/>
</dbReference>
<keyword evidence="6 7" id="KW-0472">Membrane</keyword>
<feature type="transmembrane region" description="Helical" evidence="7">
    <location>
        <begin position="21"/>
        <end position="42"/>
    </location>
</feature>
<dbReference type="InterPro" id="IPR049278">
    <property type="entry name" value="MS_channel_C"/>
</dbReference>
<protein>
    <submittedName>
        <fullName evidence="11">Mechanosensitive ion channel family protein</fullName>
    </submittedName>
</protein>
<evidence type="ECO:0000256" key="4">
    <source>
        <dbReference type="ARBA" id="ARBA00022692"/>
    </source>
</evidence>
<feature type="transmembrane region" description="Helical" evidence="7">
    <location>
        <begin position="165"/>
        <end position="185"/>
    </location>
</feature>
<feature type="transmembrane region" description="Helical" evidence="7">
    <location>
        <begin position="135"/>
        <end position="159"/>
    </location>
</feature>
<dbReference type="SUPFAM" id="SSF82861">
    <property type="entry name" value="Mechanosensitive channel protein MscS (YggB), transmembrane region"/>
    <property type="match status" value="1"/>
</dbReference>
<dbReference type="PANTHER" id="PTHR30566">
    <property type="entry name" value="YNAI-RELATED MECHANOSENSITIVE ION CHANNEL"/>
    <property type="match status" value="1"/>
</dbReference>
<evidence type="ECO:0000256" key="7">
    <source>
        <dbReference type="SAM" id="Phobius"/>
    </source>
</evidence>
<dbReference type="InterPro" id="IPR049142">
    <property type="entry name" value="MS_channel_1st"/>
</dbReference>
<evidence type="ECO:0000259" key="8">
    <source>
        <dbReference type="Pfam" id="PF00924"/>
    </source>
</evidence>
<feature type="transmembrane region" description="Helical" evidence="7">
    <location>
        <begin position="63"/>
        <end position="84"/>
    </location>
</feature>
<evidence type="ECO:0000313" key="12">
    <source>
        <dbReference type="Proteomes" id="UP000323708"/>
    </source>
</evidence>
<dbReference type="RefSeq" id="WP_149612525.1">
    <property type="nucleotide sequence ID" value="NZ_VTUX01000008.1"/>
</dbReference>
<evidence type="ECO:0000256" key="5">
    <source>
        <dbReference type="ARBA" id="ARBA00022989"/>
    </source>
</evidence>
<dbReference type="Gene3D" id="3.30.70.100">
    <property type="match status" value="1"/>
</dbReference>
<feature type="domain" description="Mechanosensitive ion channel MscS" evidence="8">
    <location>
        <begin position="187"/>
        <end position="253"/>
    </location>
</feature>
<keyword evidence="4 7" id="KW-0812">Transmembrane</keyword>
<keyword evidence="5 7" id="KW-1133">Transmembrane helix</keyword>
<evidence type="ECO:0000313" key="11">
    <source>
        <dbReference type="EMBL" id="KAA1189227.1"/>
    </source>
</evidence>
<dbReference type="EMBL" id="VTUX01000008">
    <property type="protein sequence ID" value="KAA1189227.1"/>
    <property type="molecule type" value="Genomic_DNA"/>
</dbReference>
<comment type="similarity">
    <text evidence="2">Belongs to the MscS (TC 1.A.23) family.</text>
</comment>
<dbReference type="SUPFAM" id="SSF50182">
    <property type="entry name" value="Sm-like ribonucleoproteins"/>
    <property type="match status" value="1"/>
</dbReference>
<gene>
    <name evidence="11" type="ORF">F0M18_16265</name>
</gene>
<proteinExistence type="inferred from homology"/>
<sequence length="387" mass="42882">MSEIIEQLGKWLQHVLANNTLYDWLVALALAGGAFLLLMFLRRVVPARMKILAQRTATEWDDAVAEMLTSTRLLALAIVALYLGSLHLELRPGLRSMLTTVVTITLFLQIGLWLNRLLVDWLQRDRAWRRDEDPGNVAVVNALGFVARVALWAVVLLLVLDNIGINVTALVAGLGVGGIAVALAVQNILGDLFASLSIALDKPFAVGDFLIIDDLLGTVENIGLKTTRLRSLSGEQLVFSNTDLLSSRVRNYGRMYERRVVFKLGVTYSTPRDALKRIPEVIREVIEAQEEVRFDRSHFQAYGDFSLDFETVYFVLKADYNYYMDVQQAINLAIHQRFEEMGVDFAFPTQTIHLVSEASPADASADVRDGARKLSAEADAGDASAAA</sequence>
<dbReference type="Pfam" id="PF21082">
    <property type="entry name" value="MS_channel_3rd"/>
    <property type="match status" value="1"/>
</dbReference>